<dbReference type="NCBIfam" id="TIGR00791">
    <property type="entry name" value="gntP"/>
    <property type="match status" value="1"/>
</dbReference>
<dbReference type="PIRSF" id="PIRSF002746">
    <property type="entry name" value="Gluconate_transporter"/>
    <property type="match status" value="1"/>
</dbReference>
<accession>A0ABV8XDV7</accession>
<feature type="transmembrane region" description="Helical" evidence="1">
    <location>
        <begin position="60"/>
        <end position="79"/>
    </location>
</feature>
<sequence length="479" mass="50317">MHFPKSDAKAQRDHRRIPLVAGRASNRGFVHMDNATTLLLSALGGIILLLYLVMRLRLHAFVALLTVSLIVGLTTGMDLDAILQSVQDGMGGTLGFVATVVGLGAMFGKMLEVSGGVDRLASTLLNRFGENRSQWAMGVTGFLVAIPVFLDVAFIILVPLIYALTRRTGRSLLYYGIPLLAGLAVTHSFIPPTPGPIAVAELIGADLGYVILFGAMAGLPAMIIAGPIFGRYIAKHIDAGIPDYMELPKDEIDSTGLPSFKLILAIILLPLVLIVLNTVSGAVLADDNPIVTTLAFVGHPFVALTLATLLSFVFLGTRRGMSRENVMEVATKALEPAGIIILVTGAGGVFKQMLIDSGVGDVMGQMMADSALPPILLAFLISTAVRVVQGSATVAMITAAGLMAPLISTLGLEGPVLGLIVIAIASGATVLSHVNDSGFWLVNRYFGLTEAQTLKSWTVMETLIGLVGLAVALIIGLFV</sequence>
<evidence type="ECO:0000313" key="2">
    <source>
        <dbReference type="EMBL" id="MFC4417058.1"/>
    </source>
</evidence>
<feature type="transmembrane region" description="Helical" evidence="1">
    <location>
        <begin position="135"/>
        <end position="165"/>
    </location>
</feature>
<name>A0ABV8XDV7_9GAMM</name>
<keyword evidence="1" id="KW-0472">Membrane</keyword>
<dbReference type="PANTHER" id="PTHR30354">
    <property type="entry name" value="GNT FAMILY GLUCONATE TRANSPORTER"/>
    <property type="match status" value="1"/>
</dbReference>
<dbReference type="Proteomes" id="UP001596015">
    <property type="component" value="Unassembled WGS sequence"/>
</dbReference>
<evidence type="ECO:0000313" key="3">
    <source>
        <dbReference type="Proteomes" id="UP001596015"/>
    </source>
</evidence>
<dbReference type="Pfam" id="PF02447">
    <property type="entry name" value="GntP_permease"/>
    <property type="match status" value="1"/>
</dbReference>
<dbReference type="InterPro" id="IPR003474">
    <property type="entry name" value="Glcn_transporter"/>
</dbReference>
<reference evidence="3" key="1">
    <citation type="journal article" date="2019" name="Int. J. Syst. Evol. Microbiol.">
        <title>The Global Catalogue of Microorganisms (GCM) 10K type strain sequencing project: providing services to taxonomists for standard genome sequencing and annotation.</title>
        <authorList>
            <consortium name="The Broad Institute Genomics Platform"/>
            <consortium name="The Broad Institute Genome Sequencing Center for Infectious Disease"/>
            <person name="Wu L."/>
            <person name="Ma J."/>
        </authorList>
    </citation>
    <scope>NUCLEOTIDE SEQUENCE [LARGE SCALE GENOMIC DNA]</scope>
    <source>
        <strain evidence="3">CCUG 49679</strain>
    </source>
</reference>
<keyword evidence="1" id="KW-1133">Transmembrane helix</keyword>
<feature type="transmembrane region" description="Helical" evidence="1">
    <location>
        <begin position="416"/>
        <end position="434"/>
    </location>
</feature>
<feature type="transmembrane region" description="Helical" evidence="1">
    <location>
        <begin position="262"/>
        <end position="284"/>
    </location>
</feature>
<keyword evidence="3" id="KW-1185">Reference proteome</keyword>
<keyword evidence="1" id="KW-0812">Transmembrane</keyword>
<feature type="transmembrane region" description="Helical" evidence="1">
    <location>
        <begin position="375"/>
        <end position="404"/>
    </location>
</feature>
<dbReference type="PANTHER" id="PTHR30354:SF11">
    <property type="entry name" value="PERMEASE"/>
    <property type="match status" value="1"/>
</dbReference>
<gene>
    <name evidence="2" type="ORF">ACFO0E_11635</name>
</gene>
<feature type="transmembrane region" description="Helical" evidence="1">
    <location>
        <begin position="290"/>
        <end position="315"/>
    </location>
</feature>
<proteinExistence type="predicted"/>
<feature type="transmembrane region" description="Helical" evidence="1">
    <location>
        <begin position="35"/>
        <end position="54"/>
    </location>
</feature>
<protein>
    <submittedName>
        <fullName evidence="2">Gluconate:H+ symporter</fullName>
    </submittedName>
</protein>
<feature type="transmembrane region" description="Helical" evidence="1">
    <location>
        <begin position="336"/>
        <end position="355"/>
    </location>
</feature>
<feature type="transmembrane region" description="Helical" evidence="1">
    <location>
        <begin position="210"/>
        <end position="229"/>
    </location>
</feature>
<comment type="caution">
    <text evidence="2">The sequence shown here is derived from an EMBL/GenBank/DDBJ whole genome shotgun (WGS) entry which is preliminary data.</text>
</comment>
<dbReference type="EMBL" id="JBHSEO010000056">
    <property type="protein sequence ID" value="MFC4417058.1"/>
    <property type="molecule type" value="Genomic_DNA"/>
</dbReference>
<feature type="transmembrane region" description="Helical" evidence="1">
    <location>
        <begin position="172"/>
        <end position="190"/>
    </location>
</feature>
<organism evidence="2 3">
    <name type="scientific">Chromohalobacter beijerinckii</name>
    <dbReference type="NCBI Taxonomy" id="86179"/>
    <lineage>
        <taxon>Bacteria</taxon>
        <taxon>Pseudomonadati</taxon>
        <taxon>Pseudomonadota</taxon>
        <taxon>Gammaproteobacteria</taxon>
        <taxon>Oceanospirillales</taxon>
        <taxon>Halomonadaceae</taxon>
        <taxon>Chromohalobacter</taxon>
    </lineage>
</organism>
<evidence type="ECO:0000256" key="1">
    <source>
        <dbReference type="SAM" id="Phobius"/>
    </source>
</evidence>
<feature type="transmembrane region" description="Helical" evidence="1">
    <location>
        <begin position="454"/>
        <end position="478"/>
    </location>
</feature>